<dbReference type="InterPro" id="IPR001932">
    <property type="entry name" value="PPM-type_phosphatase-like_dom"/>
</dbReference>
<dbReference type="CDD" id="cd00143">
    <property type="entry name" value="PP2Cc"/>
    <property type="match status" value="1"/>
</dbReference>
<dbReference type="GO" id="GO:0004722">
    <property type="term" value="F:protein serine/threonine phosphatase activity"/>
    <property type="evidence" value="ECO:0007669"/>
    <property type="project" value="InterPro"/>
</dbReference>
<evidence type="ECO:0000313" key="2">
    <source>
        <dbReference type="EMBL" id="AMK54454.1"/>
    </source>
</evidence>
<dbReference type="SMART" id="SM00332">
    <property type="entry name" value="PP2Cc"/>
    <property type="match status" value="1"/>
</dbReference>
<dbReference type="InterPro" id="IPR015655">
    <property type="entry name" value="PP2C"/>
</dbReference>
<name>A0A140DUX7_9FIRM</name>
<dbReference type="KEGG" id="fro:AALO17_13200"/>
<dbReference type="InterPro" id="IPR036457">
    <property type="entry name" value="PPM-type-like_dom_sf"/>
</dbReference>
<feature type="domain" description="PPM-type phosphatase" evidence="1">
    <location>
        <begin position="2"/>
        <end position="242"/>
    </location>
</feature>
<dbReference type="Gene3D" id="3.60.40.10">
    <property type="entry name" value="PPM-type phosphatase domain"/>
    <property type="match status" value="1"/>
</dbReference>
<dbReference type="PANTHER" id="PTHR13832:SF827">
    <property type="entry name" value="PROTEIN PHOSPHATASE 1L"/>
    <property type="match status" value="1"/>
</dbReference>
<dbReference type="Proteomes" id="UP000186758">
    <property type="component" value="Unassembled WGS sequence"/>
</dbReference>
<dbReference type="EMBL" id="CP011391">
    <property type="protein sequence ID" value="AMK54454.1"/>
    <property type="molecule type" value="Genomic_DNA"/>
</dbReference>
<accession>A0A140DUX7</accession>
<dbReference type="STRING" id="1702221.AALO17_13200"/>
<evidence type="ECO:0000313" key="5">
    <source>
        <dbReference type="Proteomes" id="UP000186758"/>
    </source>
</evidence>
<sequence>MIISGRTDPGKVRPVNEDSYLIMTNRHEDILAVVCDGIGGSAAGEEASRIAVKTMSDSFRKCPEFAHDYEVDSWLRQVLHKANDQIYSRSMKSKKVRGMGTTAVGVLICEIGTYIFNVGDSRLYAFYDDGLTQMTEDHSVIAQLVRENRITPEEARTHSQRNTLTNALGVWRVFRIDVDKIESTWKQLLVCSDGLHGYVSQDEIEKVIQDPIFTPEQKSGMLIDRANAAGGLDNVTVILLEQEPQFAHELDSGSGGRERS</sequence>
<gene>
    <name evidence="2" type="ORF">AALO17_13200</name>
    <name evidence="3" type="ORF">BO223_04155</name>
</gene>
<dbReference type="NCBIfam" id="NF033484">
    <property type="entry name" value="Stp1_PP2C_phos"/>
    <property type="match status" value="1"/>
</dbReference>
<dbReference type="SUPFAM" id="SSF81606">
    <property type="entry name" value="PP2C-like"/>
    <property type="match status" value="1"/>
</dbReference>
<reference evidence="2 4" key="1">
    <citation type="journal article" date="2016" name="Gut Pathog.">
        <title>Whole genome sequencing of "Faecalibaculum rodentium" ALO17, isolated from C57BL/6J laboratory mouse feces.</title>
        <authorList>
            <person name="Lim S."/>
            <person name="Chang D.H."/>
            <person name="Ahn S."/>
            <person name="Kim B.C."/>
        </authorList>
    </citation>
    <scope>NUCLEOTIDE SEQUENCE [LARGE SCALE GENOMIC DNA]</scope>
    <source>
        <strain evidence="2 4">Alo17</strain>
    </source>
</reference>
<dbReference type="RefSeq" id="WP_067556858.1">
    <property type="nucleotide sequence ID" value="NZ_CAKOCV010000030.1"/>
</dbReference>
<dbReference type="OrthoDB" id="9801841at2"/>
<proteinExistence type="predicted"/>
<evidence type="ECO:0000313" key="4">
    <source>
        <dbReference type="Proteomes" id="UP000069771"/>
    </source>
</evidence>
<protein>
    <submittedName>
        <fullName evidence="2">Serine/threonine protein phosphatase</fullName>
    </submittedName>
</protein>
<dbReference type="PATRIC" id="fig|1702221.3.peg.1273"/>
<evidence type="ECO:0000259" key="1">
    <source>
        <dbReference type="PROSITE" id="PS51746"/>
    </source>
</evidence>
<dbReference type="GeneID" id="78478044"/>
<evidence type="ECO:0000313" key="3">
    <source>
        <dbReference type="EMBL" id="OLU45691.1"/>
    </source>
</evidence>
<dbReference type="EMBL" id="MPJZ01000045">
    <property type="protein sequence ID" value="OLU45691.1"/>
    <property type="molecule type" value="Genomic_DNA"/>
</dbReference>
<dbReference type="Proteomes" id="UP000069771">
    <property type="component" value="Chromosome"/>
</dbReference>
<keyword evidence="4" id="KW-1185">Reference proteome</keyword>
<organism evidence="2 4">
    <name type="scientific">Faecalibaculum rodentium</name>
    <dbReference type="NCBI Taxonomy" id="1702221"/>
    <lineage>
        <taxon>Bacteria</taxon>
        <taxon>Bacillati</taxon>
        <taxon>Bacillota</taxon>
        <taxon>Erysipelotrichia</taxon>
        <taxon>Erysipelotrichales</taxon>
        <taxon>Erysipelotrichaceae</taxon>
        <taxon>Faecalibaculum</taxon>
    </lineage>
</organism>
<dbReference type="PROSITE" id="PS51746">
    <property type="entry name" value="PPM_2"/>
    <property type="match status" value="1"/>
</dbReference>
<dbReference type="SMART" id="SM00331">
    <property type="entry name" value="PP2C_SIG"/>
    <property type="match status" value="1"/>
</dbReference>
<reference evidence="3 5" key="2">
    <citation type="submission" date="2016-11" db="EMBL/GenBank/DDBJ databases">
        <title>Description of two novel members of the family Erysipelotrichaceae: Ileibacterium lipovorans gen. nov., sp. nov. and Dubosiella newyorkensis, gen. nov., sp. nov.</title>
        <authorList>
            <person name="Cox L.M."/>
            <person name="Sohn J."/>
            <person name="Tyrrell K.L."/>
            <person name="Citron D.M."/>
            <person name="Lawson P.A."/>
            <person name="Patel N.B."/>
            <person name="Iizumi T."/>
            <person name="Perez-Perez G.I."/>
            <person name="Goldstein E.J."/>
            <person name="Blaser M.J."/>
        </authorList>
    </citation>
    <scope>NUCLEOTIDE SEQUENCE [LARGE SCALE GENOMIC DNA]</scope>
    <source>
        <strain evidence="3 5">NYU-BL-K8</strain>
    </source>
</reference>
<dbReference type="AlphaFoldDB" id="A0A140DUX7"/>
<dbReference type="PANTHER" id="PTHR13832">
    <property type="entry name" value="PROTEIN PHOSPHATASE 2C"/>
    <property type="match status" value="1"/>
</dbReference>
<dbReference type="Pfam" id="PF13672">
    <property type="entry name" value="PP2C_2"/>
    <property type="match status" value="1"/>
</dbReference>